<sequence length="117" mass="12769">TETANLMKTLKAGGADVMLCASNPLTTQDDVSACLVKDYKISVFAIKGESDKIYYSHISKMLDSNPQVILDDGADTISQLHLNRKQQLSSIFGGIEETTTGVIRLRSMEKEGILSFP</sequence>
<evidence type="ECO:0008006" key="2">
    <source>
        <dbReference type="Google" id="ProtNLM"/>
    </source>
</evidence>
<feature type="non-terminal residue" evidence="1">
    <location>
        <position position="117"/>
    </location>
</feature>
<comment type="caution">
    <text evidence="1">The sequence shown here is derived from an EMBL/GenBank/DDBJ whole genome shotgun (WGS) entry which is preliminary data.</text>
</comment>
<proteinExistence type="predicted"/>
<dbReference type="PANTHER" id="PTHR23420">
    <property type="entry name" value="ADENOSYLHOMOCYSTEINASE"/>
    <property type="match status" value="1"/>
</dbReference>
<dbReference type="SUPFAM" id="SSF52283">
    <property type="entry name" value="Formate/glycerate dehydrogenase catalytic domain-like"/>
    <property type="match status" value="1"/>
</dbReference>
<dbReference type="GO" id="GO:0005829">
    <property type="term" value="C:cytosol"/>
    <property type="evidence" value="ECO:0007669"/>
    <property type="project" value="TreeGrafter"/>
</dbReference>
<dbReference type="InterPro" id="IPR000043">
    <property type="entry name" value="Adenosylhomocysteinase-like"/>
</dbReference>
<evidence type="ECO:0000313" key="1">
    <source>
        <dbReference type="EMBL" id="GAH95802.1"/>
    </source>
</evidence>
<dbReference type="Gene3D" id="3.40.50.1480">
    <property type="entry name" value="Adenosylhomocysteinase-like"/>
    <property type="match status" value="1"/>
</dbReference>
<dbReference type="PANTHER" id="PTHR23420:SF0">
    <property type="entry name" value="ADENOSYLHOMOCYSTEINASE"/>
    <property type="match status" value="1"/>
</dbReference>
<dbReference type="GO" id="GO:0033353">
    <property type="term" value="P:S-adenosylmethionine cycle"/>
    <property type="evidence" value="ECO:0007669"/>
    <property type="project" value="TreeGrafter"/>
</dbReference>
<dbReference type="InterPro" id="IPR042172">
    <property type="entry name" value="Adenosylhomocyst_ase-like_sf"/>
</dbReference>
<dbReference type="EMBL" id="BARU01047033">
    <property type="protein sequence ID" value="GAH95802.1"/>
    <property type="molecule type" value="Genomic_DNA"/>
</dbReference>
<protein>
    <recommendedName>
        <fullName evidence="2">S-adenosyl-L-homocysteine hydrolase NAD binding domain-containing protein</fullName>
    </recommendedName>
</protein>
<dbReference type="Pfam" id="PF05221">
    <property type="entry name" value="AdoHcyase"/>
    <property type="match status" value="1"/>
</dbReference>
<organism evidence="1">
    <name type="scientific">marine sediment metagenome</name>
    <dbReference type="NCBI Taxonomy" id="412755"/>
    <lineage>
        <taxon>unclassified sequences</taxon>
        <taxon>metagenomes</taxon>
        <taxon>ecological metagenomes</taxon>
    </lineage>
</organism>
<dbReference type="GO" id="GO:0004013">
    <property type="term" value="F:adenosylhomocysteinase activity"/>
    <property type="evidence" value="ECO:0007669"/>
    <property type="project" value="TreeGrafter"/>
</dbReference>
<dbReference type="AlphaFoldDB" id="X1JNZ7"/>
<gene>
    <name evidence="1" type="ORF">S03H2_70668</name>
</gene>
<reference evidence="1" key="1">
    <citation type="journal article" date="2014" name="Front. Microbiol.">
        <title>High frequency of phylogenetically diverse reductive dehalogenase-homologous genes in deep subseafloor sedimentary metagenomes.</title>
        <authorList>
            <person name="Kawai M."/>
            <person name="Futagami T."/>
            <person name="Toyoda A."/>
            <person name="Takaki Y."/>
            <person name="Nishi S."/>
            <person name="Hori S."/>
            <person name="Arai W."/>
            <person name="Tsubouchi T."/>
            <person name="Morono Y."/>
            <person name="Uchiyama I."/>
            <person name="Ito T."/>
            <person name="Fujiyama A."/>
            <person name="Inagaki F."/>
            <person name="Takami H."/>
        </authorList>
    </citation>
    <scope>NUCLEOTIDE SEQUENCE</scope>
    <source>
        <strain evidence="1">Expedition CK06-06</strain>
    </source>
</reference>
<accession>X1JNZ7</accession>
<feature type="non-terminal residue" evidence="1">
    <location>
        <position position="1"/>
    </location>
</feature>
<name>X1JNZ7_9ZZZZ</name>